<accession>A0ABU6THX0</accession>
<comment type="caution">
    <text evidence="2">The sequence shown here is derived from an EMBL/GenBank/DDBJ whole genome shotgun (WGS) entry which is preliminary data.</text>
</comment>
<dbReference type="Proteomes" id="UP001341840">
    <property type="component" value="Unassembled WGS sequence"/>
</dbReference>
<feature type="compositionally biased region" description="Acidic residues" evidence="1">
    <location>
        <begin position="311"/>
        <end position="331"/>
    </location>
</feature>
<feature type="region of interest" description="Disordered" evidence="1">
    <location>
        <begin position="113"/>
        <end position="150"/>
    </location>
</feature>
<evidence type="ECO:0000313" key="3">
    <source>
        <dbReference type="Proteomes" id="UP001341840"/>
    </source>
</evidence>
<feature type="region of interest" description="Disordered" evidence="1">
    <location>
        <begin position="184"/>
        <end position="209"/>
    </location>
</feature>
<evidence type="ECO:0000256" key="1">
    <source>
        <dbReference type="SAM" id="MobiDB-lite"/>
    </source>
</evidence>
<evidence type="ECO:0000313" key="2">
    <source>
        <dbReference type="EMBL" id="MED6148312.1"/>
    </source>
</evidence>
<feature type="compositionally biased region" description="Basic and acidic residues" evidence="1">
    <location>
        <begin position="255"/>
        <end position="271"/>
    </location>
</feature>
<organism evidence="2 3">
    <name type="scientific">Stylosanthes scabra</name>
    <dbReference type="NCBI Taxonomy" id="79078"/>
    <lineage>
        <taxon>Eukaryota</taxon>
        <taxon>Viridiplantae</taxon>
        <taxon>Streptophyta</taxon>
        <taxon>Embryophyta</taxon>
        <taxon>Tracheophyta</taxon>
        <taxon>Spermatophyta</taxon>
        <taxon>Magnoliopsida</taxon>
        <taxon>eudicotyledons</taxon>
        <taxon>Gunneridae</taxon>
        <taxon>Pentapetalae</taxon>
        <taxon>rosids</taxon>
        <taxon>fabids</taxon>
        <taxon>Fabales</taxon>
        <taxon>Fabaceae</taxon>
        <taxon>Papilionoideae</taxon>
        <taxon>50 kb inversion clade</taxon>
        <taxon>dalbergioids sensu lato</taxon>
        <taxon>Dalbergieae</taxon>
        <taxon>Pterocarpus clade</taxon>
        <taxon>Stylosanthes</taxon>
    </lineage>
</organism>
<dbReference type="EMBL" id="JASCZI010090994">
    <property type="protein sequence ID" value="MED6148312.1"/>
    <property type="molecule type" value="Genomic_DNA"/>
</dbReference>
<feature type="region of interest" description="Disordered" evidence="1">
    <location>
        <begin position="244"/>
        <end position="332"/>
    </location>
</feature>
<proteinExistence type="predicted"/>
<name>A0ABU6THX0_9FABA</name>
<feature type="compositionally biased region" description="Acidic residues" evidence="1">
    <location>
        <begin position="272"/>
        <end position="289"/>
    </location>
</feature>
<sequence length="370" mass="42290">MNKTPEEAWKMIETVADANQHFSTRARNRAVHEVATSESNMRAKPLAEVVAMVKEIKEGQHAYTATMKQNSNNAYVKPTRHCGICSCDSHYTDECPQLQEDNTVAATQDFFEPTANPSYNRHQPQNNQNVRYQPPHNRQQPYPSNNPPLSTEEAMQIYQKGNQEIKEIQKRIAEQISKLYEMMQDTTSSPAQVSPPAMNTLPTQPSQNLKNGINALQHETKKKGRHVSDEEKRSYTLYDLIVQLSNSDDEESEIESERGYNDESEEDKVGSEEDSDGDEDESEEEEENGDWLYDLLVELYEAQEREKESDDSQSEEESDVEDEIEEVETNNEADKTFFIATLFNNKRVKEEIPTKCEDPGPCLVTCRSST</sequence>
<reference evidence="2 3" key="1">
    <citation type="journal article" date="2023" name="Plants (Basel)">
        <title>Bridging the Gap: Combining Genomics and Transcriptomics Approaches to Understand Stylosanthes scabra, an Orphan Legume from the Brazilian Caatinga.</title>
        <authorList>
            <person name="Ferreira-Neto J.R.C."/>
            <person name="da Silva M.D."/>
            <person name="Binneck E."/>
            <person name="de Melo N.F."/>
            <person name="da Silva R.H."/>
            <person name="de Melo A.L.T.M."/>
            <person name="Pandolfi V."/>
            <person name="Bustamante F.O."/>
            <person name="Brasileiro-Vidal A.C."/>
            <person name="Benko-Iseppon A.M."/>
        </authorList>
    </citation>
    <scope>NUCLEOTIDE SEQUENCE [LARGE SCALE GENOMIC DNA]</scope>
    <source>
        <tissue evidence="2">Leaves</tissue>
    </source>
</reference>
<keyword evidence="3" id="KW-1185">Reference proteome</keyword>
<feature type="compositionally biased region" description="Polar residues" evidence="1">
    <location>
        <begin position="200"/>
        <end position="209"/>
    </location>
</feature>
<protein>
    <submittedName>
        <fullName evidence="2">Uncharacterized protein</fullName>
    </submittedName>
</protein>
<gene>
    <name evidence="2" type="ORF">PIB30_051996</name>
</gene>
<feature type="compositionally biased region" description="Polar residues" evidence="1">
    <location>
        <begin position="115"/>
        <end position="149"/>
    </location>
</feature>